<evidence type="ECO:0000256" key="3">
    <source>
        <dbReference type="ARBA" id="ARBA00022618"/>
    </source>
</evidence>
<evidence type="ECO:0000256" key="1">
    <source>
        <dbReference type="ARBA" id="ARBA00004752"/>
    </source>
</evidence>
<evidence type="ECO:0000256" key="6">
    <source>
        <dbReference type="ARBA" id="ARBA00023306"/>
    </source>
</evidence>
<evidence type="ECO:0000256" key="2">
    <source>
        <dbReference type="ARBA" id="ARBA00005898"/>
    </source>
</evidence>
<comment type="caution">
    <text evidence="12">The sequence shown here is derived from an EMBL/GenBank/DDBJ whole genome shotgun (WGS) entry which is preliminary data.</text>
</comment>
<dbReference type="SUPFAM" id="SSF53244">
    <property type="entry name" value="MurD-like peptide ligases, peptide-binding domain"/>
    <property type="match status" value="1"/>
</dbReference>
<keyword evidence="13" id="KW-1185">Reference proteome</keyword>
<dbReference type="Gene3D" id="3.40.1390.10">
    <property type="entry name" value="MurE/MurF, N-terminal domain"/>
    <property type="match status" value="1"/>
</dbReference>
<feature type="domain" description="Mur ligase N-terminal catalytic" evidence="9">
    <location>
        <begin position="24"/>
        <end position="96"/>
    </location>
</feature>
<keyword evidence="12" id="KW-0436">Ligase</keyword>
<dbReference type="Proteomes" id="UP001595916">
    <property type="component" value="Unassembled WGS sequence"/>
</dbReference>
<name>A0ABV9QSB8_9FIRM</name>
<keyword evidence="3 8" id="KW-0132">Cell division</keyword>
<evidence type="ECO:0000313" key="12">
    <source>
        <dbReference type="EMBL" id="MFC4805536.1"/>
    </source>
</evidence>
<dbReference type="Gene3D" id="3.90.190.20">
    <property type="entry name" value="Mur ligase, C-terminal domain"/>
    <property type="match status" value="1"/>
</dbReference>
<keyword evidence="5 8" id="KW-0573">Peptidoglycan synthesis</keyword>
<sequence>MRLSELLIGQDYSCSTQIDMDMEIDSVAYHSGKVGKNSLFVCIKGYKTDGHKYLKAAYEVGAKVAVVQEVQEEVPIEQIVVKDSRRALAVLSCNFYSRPSEKMTMIGITATNGKTTTSFMLYEILKAKGYKTGLIGTVMIAMGEERIPSELTTPESLELQFYLSEMYKRGVTHVVMEVSSSALELSRVYGVDFDYVCFNNISREHIDLHGDFESYFCIKSSLVRNLKSSGYAILNCDESKISQLKDAVSCRVLTYSVKDEAGDLFCRDLDLSTGRAKWTVCVSGGMENSFNTSLSVPGYHSVYNAMSAIAIALKMGINVELIQRGLLAFKGVERRFQFIYEKDFTVIDDHYANAGNIDVTLSTLTKMKYNRLHLVYGIRGSRGVIVNSENAYTTLKWLDKLNLDTFVATKSNSHVTEKDVVTQEEEQAFLKVMREGKREPVLIEELPDALELVLSKVGKGDIILLAGCQVMDSAGRLILEKIADSAPEDEREAIMEAVKDRVCGI</sequence>
<dbReference type="InterPro" id="IPR004101">
    <property type="entry name" value="Mur_ligase_C"/>
</dbReference>
<dbReference type="Pfam" id="PF01225">
    <property type="entry name" value="Mur_ligase"/>
    <property type="match status" value="1"/>
</dbReference>
<dbReference type="NCBIfam" id="TIGR01085">
    <property type="entry name" value="murE"/>
    <property type="match status" value="1"/>
</dbReference>
<dbReference type="InterPro" id="IPR036565">
    <property type="entry name" value="Mur-like_cat_sf"/>
</dbReference>
<dbReference type="EMBL" id="JBHSHL010000051">
    <property type="protein sequence ID" value="MFC4805536.1"/>
    <property type="molecule type" value="Genomic_DNA"/>
</dbReference>
<dbReference type="InterPro" id="IPR035911">
    <property type="entry name" value="MurE/MurF_N"/>
</dbReference>
<organism evidence="12 13">
    <name type="scientific">Filifactor villosus</name>
    <dbReference type="NCBI Taxonomy" id="29374"/>
    <lineage>
        <taxon>Bacteria</taxon>
        <taxon>Bacillati</taxon>
        <taxon>Bacillota</taxon>
        <taxon>Clostridia</taxon>
        <taxon>Peptostreptococcales</taxon>
        <taxon>Filifactoraceae</taxon>
        <taxon>Filifactor</taxon>
    </lineage>
</organism>
<dbReference type="EC" id="6.3.2.13" evidence="12"/>
<dbReference type="SUPFAM" id="SSF63418">
    <property type="entry name" value="MurE/MurF N-terminal domain"/>
    <property type="match status" value="1"/>
</dbReference>
<comment type="similarity">
    <text evidence="2">Belongs to the MurCDEF family. MurE subfamily.</text>
</comment>
<evidence type="ECO:0000259" key="11">
    <source>
        <dbReference type="Pfam" id="PF08245"/>
    </source>
</evidence>
<keyword evidence="4 8" id="KW-0133">Cell shape</keyword>
<dbReference type="GO" id="GO:0008765">
    <property type="term" value="F:UDP-N-acetylmuramoylalanyl-D-glutamate-2,6-diaminopimelate ligase activity"/>
    <property type="evidence" value="ECO:0007669"/>
    <property type="project" value="UniProtKB-EC"/>
</dbReference>
<proteinExistence type="inferred from homology"/>
<gene>
    <name evidence="12" type="ORF">ACFO4R_10685</name>
</gene>
<dbReference type="PANTHER" id="PTHR23135">
    <property type="entry name" value="MUR LIGASE FAMILY MEMBER"/>
    <property type="match status" value="1"/>
</dbReference>
<feature type="domain" description="Mur ligase central" evidence="11">
    <location>
        <begin position="108"/>
        <end position="312"/>
    </location>
</feature>
<evidence type="ECO:0000259" key="9">
    <source>
        <dbReference type="Pfam" id="PF01225"/>
    </source>
</evidence>
<evidence type="ECO:0000256" key="5">
    <source>
        <dbReference type="ARBA" id="ARBA00022984"/>
    </source>
</evidence>
<comment type="subcellular location">
    <subcellularLocation>
        <location evidence="8">Cytoplasm</location>
    </subcellularLocation>
</comment>
<comment type="pathway">
    <text evidence="1 8">Cell wall biogenesis; peptidoglycan biosynthesis.</text>
</comment>
<reference evidence="13" key="1">
    <citation type="journal article" date="2019" name="Int. J. Syst. Evol. Microbiol.">
        <title>The Global Catalogue of Microorganisms (GCM) 10K type strain sequencing project: providing services to taxonomists for standard genome sequencing and annotation.</title>
        <authorList>
            <consortium name="The Broad Institute Genomics Platform"/>
            <consortium name="The Broad Institute Genome Sequencing Center for Infectious Disease"/>
            <person name="Wu L."/>
            <person name="Ma J."/>
        </authorList>
    </citation>
    <scope>NUCLEOTIDE SEQUENCE [LARGE SCALE GENOMIC DNA]</scope>
    <source>
        <strain evidence="13">CCUG 46385</strain>
    </source>
</reference>
<dbReference type="Pfam" id="PF02875">
    <property type="entry name" value="Mur_ligase_C"/>
    <property type="match status" value="1"/>
</dbReference>
<protein>
    <submittedName>
        <fullName evidence="12">Mur ligase family protein</fullName>
        <ecNumber evidence="12">6.3.2.13</ecNumber>
    </submittedName>
</protein>
<evidence type="ECO:0000256" key="4">
    <source>
        <dbReference type="ARBA" id="ARBA00022960"/>
    </source>
</evidence>
<dbReference type="Gene3D" id="3.40.1190.10">
    <property type="entry name" value="Mur-like, catalytic domain"/>
    <property type="match status" value="1"/>
</dbReference>
<evidence type="ECO:0000256" key="7">
    <source>
        <dbReference type="ARBA" id="ARBA00023316"/>
    </source>
</evidence>
<accession>A0ABV9QSB8</accession>
<dbReference type="InterPro" id="IPR036615">
    <property type="entry name" value="Mur_ligase_C_dom_sf"/>
</dbReference>
<dbReference type="Pfam" id="PF08245">
    <property type="entry name" value="Mur_ligase_M"/>
    <property type="match status" value="1"/>
</dbReference>
<keyword evidence="6 8" id="KW-0131">Cell cycle</keyword>
<evidence type="ECO:0000256" key="8">
    <source>
        <dbReference type="RuleBase" id="RU004135"/>
    </source>
</evidence>
<dbReference type="InterPro" id="IPR013221">
    <property type="entry name" value="Mur_ligase_cen"/>
</dbReference>
<dbReference type="PANTHER" id="PTHR23135:SF4">
    <property type="entry name" value="UDP-N-ACETYLMURAMOYL-L-ALANYL-D-GLUTAMATE--2,6-DIAMINOPIMELATE LIGASE MURE HOMOLOG, CHLOROPLASTIC"/>
    <property type="match status" value="1"/>
</dbReference>
<dbReference type="InterPro" id="IPR005761">
    <property type="entry name" value="UDP-N-AcMur-Glu-dNH2Pim_ligase"/>
</dbReference>
<dbReference type="SUPFAM" id="SSF53623">
    <property type="entry name" value="MurD-like peptide ligases, catalytic domain"/>
    <property type="match status" value="1"/>
</dbReference>
<keyword evidence="7 8" id="KW-0961">Cell wall biogenesis/degradation</keyword>
<dbReference type="InterPro" id="IPR000713">
    <property type="entry name" value="Mur_ligase_N"/>
</dbReference>
<evidence type="ECO:0000313" key="13">
    <source>
        <dbReference type="Proteomes" id="UP001595916"/>
    </source>
</evidence>
<dbReference type="RefSeq" id="WP_379789104.1">
    <property type="nucleotide sequence ID" value="NZ_JBHSHL010000051.1"/>
</dbReference>
<feature type="domain" description="Mur ligase C-terminal" evidence="10">
    <location>
        <begin position="334"/>
        <end position="467"/>
    </location>
</feature>
<evidence type="ECO:0000259" key="10">
    <source>
        <dbReference type="Pfam" id="PF02875"/>
    </source>
</evidence>